<proteinExistence type="predicted"/>
<reference evidence="2" key="1">
    <citation type="submission" date="2014-11" db="EMBL/GenBank/DDBJ databases">
        <authorList>
            <person name="Amaro Gonzalez C."/>
        </authorList>
    </citation>
    <scope>NUCLEOTIDE SEQUENCE</scope>
</reference>
<dbReference type="EMBL" id="GBXM01015625">
    <property type="protein sequence ID" value="JAH92952.1"/>
    <property type="molecule type" value="Transcribed_RNA"/>
</dbReference>
<evidence type="ECO:0000313" key="2">
    <source>
        <dbReference type="EMBL" id="JAH92952.1"/>
    </source>
</evidence>
<organism evidence="2">
    <name type="scientific">Anguilla anguilla</name>
    <name type="common">European freshwater eel</name>
    <name type="synonym">Muraena anguilla</name>
    <dbReference type="NCBI Taxonomy" id="7936"/>
    <lineage>
        <taxon>Eukaryota</taxon>
        <taxon>Metazoa</taxon>
        <taxon>Chordata</taxon>
        <taxon>Craniata</taxon>
        <taxon>Vertebrata</taxon>
        <taxon>Euteleostomi</taxon>
        <taxon>Actinopterygii</taxon>
        <taxon>Neopterygii</taxon>
        <taxon>Teleostei</taxon>
        <taxon>Anguilliformes</taxon>
        <taxon>Anguillidae</taxon>
        <taxon>Anguilla</taxon>
    </lineage>
</organism>
<feature type="signal peptide" evidence="1">
    <location>
        <begin position="1"/>
        <end position="17"/>
    </location>
</feature>
<keyword evidence="1" id="KW-0732">Signal</keyword>
<reference evidence="2" key="2">
    <citation type="journal article" date="2015" name="Fish Shellfish Immunol.">
        <title>Early steps in the European eel (Anguilla anguilla)-Vibrio vulnificus interaction in the gills: Role of the RtxA13 toxin.</title>
        <authorList>
            <person name="Callol A."/>
            <person name="Pajuelo D."/>
            <person name="Ebbesson L."/>
            <person name="Teles M."/>
            <person name="MacKenzie S."/>
            <person name="Amaro C."/>
        </authorList>
    </citation>
    <scope>NUCLEOTIDE SEQUENCE</scope>
</reference>
<accession>A0A0E9WRF8</accession>
<evidence type="ECO:0000256" key="1">
    <source>
        <dbReference type="SAM" id="SignalP"/>
    </source>
</evidence>
<name>A0A0E9WRF8_ANGAN</name>
<sequence length="37" mass="4265">MFFSFVLFFVQSGEMNAHCSLVTNSVCTNFFCRFSCI</sequence>
<dbReference type="AlphaFoldDB" id="A0A0E9WRF8"/>
<protein>
    <submittedName>
        <fullName evidence="2">Uncharacterized protein</fullName>
    </submittedName>
</protein>
<feature type="chain" id="PRO_5002434644" evidence="1">
    <location>
        <begin position="18"/>
        <end position="37"/>
    </location>
</feature>